<evidence type="ECO:0000313" key="2">
    <source>
        <dbReference type="WBParaSite" id="Hba_03098"/>
    </source>
</evidence>
<organism evidence="1 2">
    <name type="scientific">Heterorhabditis bacteriophora</name>
    <name type="common">Entomopathogenic nematode worm</name>
    <dbReference type="NCBI Taxonomy" id="37862"/>
    <lineage>
        <taxon>Eukaryota</taxon>
        <taxon>Metazoa</taxon>
        <taxon>Ecdysozoa</taxon>
        <taxon>Nematoda</taxon>
        <taxon>Chromadorea</taxon>
        <taxon>Rhabditida</taxon>
        <taxon>Rhabditina</taxon>
        <taxon>Rhabditomorpha</taxon>
        <taxon>Strongyloidea</taxon>
        <taxon>Heterorhabditidae</taxon>
        <taxon>Heterorhabditis</taxon>
    </lineage>
</organism>
<dbReference type="Proteomes" id="UP000095283">
    <property type="component" value="Unplaced"/>
</dbReference>
<protein>
    <submittedName>
        <fullName evidence="2">Uncharacterized protein</fullName>
    </submittedName>
</protein>
<reference evidence="2" key="1">
    <citation type="submission" date="2016-11" db="UniProtKB">
        <authorList>
            <consortium name="WormBaseParasite"/>
        </authorList>
    </citation>
    <scope>IDENTIFICATION</scope>
</reference>
<evidence type="ECO:0000313" key="1">
    <source>
        <dbReference type="Proteomes" id="UP000095283"/>
    </source>
</evidence>
<name>A0A1I7WDR6_HETBA</name>
<accession>A0A1I7WDR6</accession>
<dbReference type="AlphaFoldDB" id="A0A1I7WDR6"/>
<proteinExistence type="predicted"/>
<sequence length="41" mass="5071">MFHLYNFRLNPYCTIKLFTVKTKYFKQTKKTFSHSIPIKRT</sequence>
<dbReference type="WBParaSite" id="Hba_03098">
    <property type="protein sequence ID" value="Hba_03098"/>
    <property type="gene ID" value="Hba_03098"/>
</dbReference>
<keyword evidence="1" id="KW-1185">Reference proteome</keyword>